<proteinExistence type="predicted"/>
<sequence>MSVRASLLQATRFLRQYGNASNTDVFEGVTYWSDDQLEAILDTLGKRVRVRLNASTSDNTTFVIDLPRHYRLDTATLVVYTSGGTVVSTSYTLEQGRGELVFTEALTTDYYYVEALVINMWEALADLWEQKANQRVHYIDFKAGSNKVNLQQEYTHCVDRGRYYRNKTIKRHRRKWRP</sequence>
<accession>A0A0F9LTV1</accession>
<protein>
    <submittedName>
        <fullName evidence="1">Uncharacterized protein</fullName>
    </submittedName>
</protein>
<comment type="caution">
    <text evidence="1">The sequence shown here is derived from an EMBL/GenBank/DDBJ whole genome shotgun (WGS) entry which is preliminary data.</text>
</comment>
<dbReference type="EMBL" id="LAZR01005831">
    <property type="protein sequence ID" value="KKM96813.1"/>
    <property type="molecule type" value="Genomic_DNA"/>
</dbReference>
<name>A0A0F9LTV1_9ZZZZ</name>
<reference evidence="1" key="1">
    <citation type="journal article" date="2015" name="Nature">
        <title>Complex archaea that bridge the gap between prokaryotes and eukaryotes.</title>
        <authorList>
            <person name="Spang A."/>
            <person name="Saw J.H."/>
            <person name="Jorgensen S.L."/>
            <person name="Zaremba-Niedzwiedzka K."/>
            <person name="Martijn J."/>
            <person name="Lind A.E."/>
            <person name="van Eijk R."/>
            <person name="Schleper C."/>
            <person name="Guy L."/>
            <person name="Ettema T.J."/>
        </authorList>
    </citation>
    <scope>NUCLEOTIDE SEQUENCE</scope>
</reference>
<evidence type="ECO:0000313" key="1">
    <source>
        <dbReference type="EMBL" id="KKM96813.1"/>
    </source>
</evidence>
<dbReference type="AlphaFoldDB" id="A0A0F9LTV1"/>
<gene>
    <name evidence="1" type="ORF">LCGC14_1174290</name>
</gene>
<organism evidence="1">
    <name type="scientific">marine sediment metagenome</name>
    <dbReference type="NCBI Taxonomy" id="412755"/>
    <lineage>
        <taxon>unclassified sequences</taxon>
        <taxon>metagenomes</taxon>
        <taxon>ecological metagenomes</taxon>
    </lineage>
</organism>